<protein>
    <recommendedName>
        <fullName evidence="3">DUF2867 domain-containing protein</fullName>
    </recommendedName>
</protein>
<dbReference type="PATRIC" id="fig|206506.3.peg.1863"/>
<organism evidence="1 2">
    <name type="scientific">Kerstersia gyiorum</name>
    <dbReference type="NCBI Taxonomy" id="206506"/>
    <lineage>
        <taxon>Bacteria</taxon>
        <taxon>Pseudomonadati</taxon>
        <taxon>Pseudomonadota</taxon>
        <taxon>Betaproteobacteria</taxon>
        <taxon>Burkholderiales</taxon>
        <taxon>Alcaligenaceae</taxon>
        <taxon>Kerstersia</taxon>
    </lineage>
</organism>
<evidence type="ECO:0000313" key="1">
    <source>
        <dbReference type="EMBL" id="KKO72060.1"/>
    </source>
</evidence>
<comment type="caution">
    <text evidence="1">The sequence shown here is derived from an EMBL/GenBank/DDBJ whole genome shotgun (WGS) entry which is preliminary data.</text>
</comment>
<dbReference type="Proteomes" id="UP000078084">
    <property type="component" value="Unassembled WGS sequence"/>
</dbReference>
<evidence type="ECO:0000313" key="2">
    <source>
        <dbReference type="Proteomes" id="UP000078084"/>
    </source>
</evidence>
<dbReference type="RefSeq" id="WP_068370505.1">
    <property type="nucleotide sequence ID" value="NZ_LBNE01000004.1"/>
</dbReference>
<evidence type="ECO:0008006" key="3">
    <source>
        <dbReference type="Google" id="ProtNLM"/>
    </source>
</evidence>
<dbReference type="AlphaFoldDB" id="A0A171KT43"/>
<dbReference type="EMBL" id="LBNE01000004">
    <property type="protein sequence ID" value="KKO72060.1"/>
    <property type="molecule type" value="Genomic_DNA"/>
</dbReference>
<proteinExistence type="predicted"/>
<gene>
    <name evidence="1" type="ORF">AAV32_08730</name>
</gene>
<name>A0A171KT43_9BURK</name>
<sequence length="189" mass="21285">MFLNDKYLPVYQFSEKHALSIAAAQENVIAAALAYRPDNDPIFRWAISARELPMRMLARLSQSGGSAQPMFGMDNFTLLEKRGNEELAFGLAGKFWKLDYGQARITDGAAFTAFCEPGTAKLVLNFIASNQNDTHTLLTTETRVFCLDQEARRKFAPYWYLIRPVSGLIRRRMLSSICKTAEHAAHTTV</sequence>
<dbReference type="STRING" id="206506.AAV32_08730"/>
<keyword evidence="2" id="KW-1185">Reference proteome</keyword>
<accession>A0A171KT43</accession>
<reference evidence="1 2" key="1">
    <citation type="submission" date="2015-04" db="EMBL/GenBank/DDBJ databases">
        <title>Genome sequence of Kerstersia gyiorum CG1.</title>
        <authorList>
            <person name="Greninger A.L."/>
            <person name="Kozyreva V."/>
            <person name="Chaturvedi V."/>
        </authorList>
    </citation>
    <scope>NUCLEOTIDE SEQUENCE [LARGE SCALE GENOMIC DNA]</scope>
    <source>
        <strain evidence="1 2">CG1</strain>
    </source>
</reference>